<dbReference type="PANTHER" id="PTHR28161">
    <property type="entry name" value="ATP SYNTHASE SUBUNIT F, MITOCHONDRIAL"/>
    <property type="match status" value="1"/>
</dbReference>
<name>A0ABP9YI48_9FUNG</name>
<dbReference type="EMBL" id="BAABUJ010000069">
    <property type="protein sequence ID" value="GAA5806523.1"/>
    <property type="molecule type" value="Genomic_DNA"/>
</dbReference>
<dbReference type="Pfam" id="PF10791">
    <property type="entry name" value="F1F0-ATPsyn_F"/>
    <property type="match status" value="1"/>
</dbReference>
<organism evidence="1 2">
    <name type="scientific">Helicostylum pulchrum</name>
    <dbReference type="NCBI Taxonomy" id="562976"/>
    <lineage>
        <taxon>Eukaryota</taxon>
        <taxon>Fungi</taxon>
        <taxon>Fungi incertae sedis</taxon>
        <taxon>Mucoromycota</taxon>
        <taxon>Mucoromycotina</taxon>
        <taxon>Mucoromycetes</taxon>
        <taxon>Mucorales</taxon>
        <taxon>Mucorineae</taxon>
        <taxon>Mucoraceae</taxon>
        <taxon>Helicostylum</taxon>
    </lineage>
</organism>
<evidence type="ECO:0000313" key="1">
    <source>
        <dbReference type="EMBL" id="GAA5806523.1"/>
    </source>
</evidence>
<proteinExistence type="predicted"/>
<dbReference type="PANTHER" id="PTHR28161:SF1">
    <property type="entry name" value="ATP SYNTHASE SUBUNIT F, MITOCHONDRIAL"/>
    <property type="match status" value="1"/>
</dbReference>
<gene>
    <name evidence="1" type="ORF">HPULCUR_012059</name>
</gene>
<evidence type="ECO:0000313" key="2">
    <source>
        <dbReference type="Proteomes" id="UP001476247"/>
    </source>
</evidence>
<accession>A0ABP9YI48</accession>
<sequence>MSAIFRRAYTTKTLIPPNVAAATKLSGSAKDAQISQLVSFYKKLPKGSVEAAKPVGPFARYKAAYIDGENASVTPLIHLIFAVFAAGYTIDYQFHLSKYTSK</sequence>
<keyword evidence="2" id="KW-1185">Reference proteome</keyword>
<reference evidence="1 2" key="1">
    <citation type="submission" date="2024-04" db="EMBL/GenBank/DDBJ databases">
        <title>genome sequences of Mucor flavus KT1a and Helicostylum pulchrum KT1b strains isolation_sourced from the surface of a dry-aged beef.</title>
        <authorList>
            <person name="Toyotome T."/>
            <person name="Hosono M."/>
            <person name="Torimaru M."/>
            <person name="Fukuda K."/>
            <person name="Mikami N."/>
        </authorList>
    </citation>
    <scope>NUCLEOTIDE SEQUENCE [LARGE SCALE GENOMIC DNA]</scope>
    <source>
        <strain evidence="1 2">KT1b</strain>
    </source>
</reference>
<protein>
    <submittedName>
        <fullName evidence="1">Uncharacterized protein</fullName>
    </submittedName>
</protein>
<dbReference type="Proteomes" id="UP001476247">
    <property type="component" value="Unassembled WGS sequence"/>
</dbReference>
<dbReference type="InterPro" id="IPR019727">
    <property type="entry name" value="ATP_synth_F0_fsu_mt_fun"/>
</dbReference>
<comment type="caution">
    <text evidence="1">The sequence shown here is derived from an EMBL/GenBank/DDBJ whole genome shotgun (WGS) entry which is preliminary data.</text>
</comment>